<dbReference type="InterPro" id="IPR013568">
    <property type="entry name" value="SEFIR_dom"/>
</dbReference>
<name>A0ABM3FT88_NEOLC</name>
<feature type="signal peptide" evidence="2">
    <location>
        <begin position="1"/>
        <end position="19"/>
    </location>
</feature>
<dbReference type="PROSITE" id="PS51534">
    <property type="entry name" value="SEFIR"/>
    <property type="match status" value="1"/>
</dbReference>
<keyword evidence="2" id="KW-0732">Signal</keyword>
<keyword evidence="1" id="KW-1133">Transmembrane helix</keyword>
<evidence type="ECO:0000313" key="4">
    <source>
        <dbReference type="Proteomes" id="UP000829291"/>
    </source>
</evidence>
<dbReference type="RefSeq" id="XP_046591227.1">
    <property type="nucleotide sequence ID" value="XM_046735271.1"/>
</dbReference>
<keyword evidence="4" id="KW-1185">Reference proteome</keyword>
<reference evidence="5" key="1">
    <citation type="submission" date="2025-08" db="UniProtKB">
        <authorList>
            <consortium name="RefSeq"/>
        </authorList>
    </citation>
    <scope>IDENTIFICATION</scope>
    <source>
        <tissue evidence="5">Thorax and Abdomen</tissue>
    </source>
</reference>
<feature type="chain" id="PRO_5047120013" evidence="2">
    <location>
        <begin position="20"/>
        <end position="561"/>
    </location>
</feature>
<keyword evidence="1" id="KW-0812">Transmembrane</keyword>
<organism evidence="4 5">
    <name type="scientific">Neodiprion lecontei</name>
    <name type="common">Redheaded pine sawfly</name>
    <dbReference type="NCBI Taxonomy" id="441921"/>
    <lineage>
        <taxon>Eukaryota</taxon>
        <taxon>Metazoa</taxon>
        <taxon>Ecdysozoa</taxon>
        <taxon>Arthropoda</taxon>
        <taxon>Hexapoda</taxon>
        <taxon>Insecta</taxon>
        <taxon>Pterygota</taxon>
        <taxon>Neoptera</taxon>
        <taxon>Endopterygota</taxon>
        <taxon>Hymenoptera</taxon>
        <taxon>Tenthredinoidea</taxon>
        <taxon>Diprionidae</taxon>
        <taxon>Diprioninae</taxon>
        <taxon>Neodiprion</taxon>
    </lineage>
</organism>
<dbReference type="Gene3D" id="3.40.50.11530">
    <property type="match status" value="1"/>
</dbReference>
<evidence type="ECO:0000313" key="5">
    <source>
        <dbReference type="RefSeq" id="XP_046591227.1"/>
    </source>
</evidence>
<dbReference type="Proteomes" id="UP000829291">
    <property type="component" value="Chromosome 1"/>
</dbReference>
<evidence type="ECO:0000256" key="1">
    <source>
        <dbReference type="SAM" id="Phobius"/>
    </source>
</evidence>
<proteinExistence type="predicted"/>
<dbReference type="GeneID" id="107223844"/>
<accession>A0ABM3FT88</accession>
<sequence length="561" mass="65021">MSKIIFSLFLLSFLKNSKSDHTSGLVCYLNGCNEGKFETSFLQENKIKNCRKTTCSFNDSCPEVSSSMWGGSSSFSYDEIFNLDIFVGKTKTVLNLTITNITFYKLHIGLRYISMKPPTNDRICQTVDLRNDTSSKTLSWYSLIHHGFDAILQLLLEGKSTSYFKKYALKAPRRRAYDAGETPQYDDIFTYVDVSVSDKVFLNMKPLPLVFNVSMYNVSFCKFSNHNCKLDKPEHVKGQLTWEQSLFPQENSKYYFKVTPISKHDGKVLEWTKSAHFVMKSSLWTATYIVTTVVFLLIGMFFVLRCVYFYYRNKKLPNIRSRKPRCLLIYDGTHNDHIDVMIKLAEYLISCDIDAIIDVLHAMKDDLNLHSPTQWCDEALHMSNCVIVAQSPPRDNSVRVTRTIYRFLYDHARRLIEEDYHQNHRRYFFIEFQYCQQTDIPVEAASFKRFKMPTDLDKLVDEVHNADYSTVYTDHNARDFINSINLATRSIINQTREKPTSFENIPSCLSKNNPRSKVDSTTIAGNKSTTFMNGKRRDFGDRSYATLLSSLDLLEANEKFN</sequence>
<gene>
    <name evidence="5" type="primary">LOC107223844</name>
</gene>
<feature type="transmembrane region" description="Helical" evidence="1">
    <location>
        <begin position="288"/>
        <end position="311"/>
    </location>
</feature>
<evidence type="ECO:0000259" key="3">
    <source>
        <dbReference type="PROSITE" id="PS51534"/>
    </source>
</evidence>
<protein>
    <submittedName>
        <fullName evidence="5">Uncharacterized protein LOC107223844 isoform X1</fullName>
    </submittedName>
</protein>
<evidence type="ECO:0000256" key="2">
    <source>
        <dbReference type="SAM" id="SignalP"/>
    </source>
</evidence>
<feature type="domain" description="SEFIR" evidence="3">
    <location>
        <begin position="323"/>
        <end position="461"/>
    </location>
</feature>
<dbReference type="Pfam" id="PF08357">
    <property type="entry name" value="SEFIR"/>
    <property type="match status" value="1"/>
</dbReference>
<keyword evidence="1" id="KW-0472">Membrane</keyword>